<dbReference type="InterPro" id="IPR006342">
    <property type="entry name" value="FkbM_mtfrase"/>
</dbReference>
<dbReference type="PANTHER" id="PTHR34203">
    <property type="entry name" value="METHYLTRANSFERASE, FKBM FAMILY PROTEIN"/>
    <property type="match status" value="1"/>
</dbReference>
<accession>A0A179BJ03</accession>
<organism evidence="2">
    <name type="scientific">Rhizobium leguminosarum</name>
    <dbReference type="NCBI Taxonomy" id="384"/>
    <lineage>
        <taxon>Bacteria</taxon>
        <taxon>Pseudomonadati</taxon>
        <taxon>Pseudomonadota</taxon>
        <taxon>Alphaproteobacteria</taxon>
        <taxon>Hyphomicrobiales</taxon>
        <taxon>Rhizobiaceae</taxon>
        <taxon>Rhizobium/Agrobacterium group</taxon>
        <taxon>Rhizobium</taxon>
    </lineage>
</organism>
<evidence type="ECO:0000313" key="2">
    <source>
        <dbReference type="EMBL" id="OAP90994.1"/>
    </source>
</evidence>
<protein>
    <submittedName>
        <fullName evidence="2">Lipopolysaccharide biosynthesis protein</fullName>
    </submittedName>
</protein>
<comment type="caution">
    <text evidence="2">The sequence shown here is derived from an EMBL/GenBank/DDBJ whole genome shotgun (WGS) entry which is preliminary data.</text>
</comment>
<evidence type="ECO:0000259" key="1">
    <source>
        <dbReference type="Pfam" id="PF05050"/>
    </source>
</evidence>
<dbReference type="NCBIfam" id="TIGR01444">
    <property type="entry name" value="fkbM_fam"/>
    <property type="match status" value="1"/>
</dbReference>
<dbReference type="Pfam" id="PF05050">
    <property type="entry name" value="Methyltransf_21"/>
    <property type="match status" value="1"/>
</dbReference>
<proteinExistence type="predicted"/>
<dbReference type="PANTHER" id="PTHR34203:SF15">
    <property type="entry name" value="SLL1173 PROTEIN"/>
    <property type="match status" value="1"/>
</dbReference>
<reference evidence="2" key="1">
    <citation type="submission" date="2016-04" db="EMBL/GenBank/DDBJ databases">
        <title>Fast-growing isolate from the root nodules of Vavilovia formosa.</title>
        <authorList>
            <person name="Kimeklis A."/>
            <person name="Safronova V."/>
            <person name="Belimov A."/>
            <person name="Andronov E."/>
        </authorList>
    </citation>
    <scope>NUCLEOTIDE SEQUENCE [LARGE SCALE GENOMIC DNA]</scope>
    <source>
        <strain evidence="2">Vaf-46</strain>
    </source>
</reference>
<dbReference type="EMBL" id="LWBS01000413">
    <property type="protein sequence ID" value="OAP90994.1"/>
    <property type="molecule type" value="Genomic_DNA"/>
</dbReference>
<dbReference type="AlphaFoldDB" id="A0A179BJ03"/>
<dbReference type="InterPro" id="IPR029063">
    <property type="entry name" value="SAM-dependent_MTases_sf"/>
</dbReference>
<dbReference type="Gene3D" id="3.40.50.150">
    <property type="entry name" value="Vaccinia Virus protein VP39"/>
    <property type="match status" value="1"/>
</dbReference>
<gene>
    <name evidence="2" type="ORF">A4U53_28535</name>
</gene>
<name>A0A179BJ03_RHILE</name>
<sequence>MKMVLLRLADWLYRYCYPIYHPLYSLWKVVSERRERRLMRDMISPAMIVVDVGANIGIYTRMFSSLTGTAGHVHAFEPAPANFEKLETTVNGLSNVSLRHAAVGAGSGTIKLYVSNELNVDHRTFDSGDGRASIDVPLVKLDDYFSPGQRVDFIKIDVQGYELSVLQGAERVLRENHDIRIFMEFWPYGLSKAFVDPSELTQFLEMLNFEFHNIADPPGAVFDYRRLDPNNAGQYCNLIVARKASCTHDIN</sequence>
<dbReference type="SUPFAM" id="SSF53335">
    <property type="entry name" value="S-adenosyl-L-methionine-dependent methyltransferases"/>
    <property type="match status" value="1"/>
</dbReference>
<dbReference type="InterPro" id="IPR052514">
    <property type="entry name" value="SAM-dependent_MTase"/>
</dbReference>
<feature type="domain" description="Methyltransferase FkbM" evidence="1">
    <location>
        <begin position="51"/>
        <end position="210"/>
    </location>
</feature>